<dbReference type="EMBL" id="LK028580">
    <property type="protein sequence ID" value="CDS20047.1"/>
    <property type="molecule type" value="Genomic_DNA"/>
</dbReference>
<dbReference type="OrthoDB" id="338650at2759"/>
<evidence type="ECO:0000313" key="6">
    <source>
        <dbReference type="Proteomes" id="UP000492820"/>
    </source>
</evidence>
<dbReference type="AlphaFoldDB" id="A0A068WQY0"/>
<dbReference type="PANTHER" id="PTHR12400:SF26">
    <property type="entry name" value="KINASE"/>
    <property type="match status" value="1"/>
</dbReference>
<dbReference type="GO" id="GO:0046854">
    <property type="term" value="P:phosphatidylinositol phosphate biosynthetic process"/>
    <property type="evidence" value="ECO:0007669"/>
    <property type="project" value="TreeGrafter"/>
</dbReference>
<dbReference type="GO" id="GO:0005634">
    <property type="term" value="C:nucleus"/>
    <property type="evidence" value="ECO:0007669"/>
    <property type="project" value="TreeGrafter"/>
</dbReference>
<dbReference type="GO" id="GO:0000828">
    <property type="term" value="F:inositol hexakisphosphate kinase activity"/>
    <property type="evidence" value="ECO:0007669"/>
    <property type="project" value="TreeGrafter"/>
</dbReference>
<dbReference type="InterPro" id="IPR038286">
    <property type="entry name" value="IPK_sf"/>
</dbReference>
<evidence type="ECO:0000256" key="4">
    <source>
        <dbReference type="RuleBase" id="RU363090"/>
    </source>
</evidence>
<dbReference type="Proteomes" id="UP000492820">
    <property type="component" value="Unassembled WGS sequence"/>
</dbReference>
<dbReference type="WBParaSite" id="EgrG_000223800">
    <property type="protein sequence ID" value="EgrG_000223800"/>
    <property type="gene ID" value="EgrG_000223800"/>
</dbReference>
<sequence>MARQLRTPTLPGIYCYFKAMAVLDCCVKADLISVERSNHWVQLSGHNGSFIPDKADTILKVYNEREKNCLVALSFDVLRNFVPDFMGEATTANGNHFIRMQDLLNGFICPSIMDVKMGRRTFLEEEWHALHSGTPKLRQDMYQKMVEVDPNEPTPLEHQQAAITKLRYMQWREALSSSADLGFRIEGIKDHDANPSRDFKRLKNWSDIKGCLNKFTEGSKQLQARFIAYFATYLRRLTSLQKVLHSSPFFNSHEMIGTSLLFVHDRTGNANIWMIDFGKTCSLPPSVKIDHYQSWVAGNHEDGYLFGLERLIDMFTELIREVPPSATCNPSSSLCTPFRKTAIVCEQTSLPEANIIRSGGNTSRQH</sequence>
<dbReference type="EC" id="2.7.-.-" evidence="4"/>
<dbReference type="Gene3D" id="3.30.470.160">
    <property type="entry name" value="Inositol polyphosphate kinase"/>
    <property type="match status" value="1"/>
</dbReference>
<keyword evidence="2 4" id="KW-0808">Transferase</keyword>
<organism evidence="5">
    <name type="scientific">Echinococcus granulosus</name>
    <name type="common">Hydatid tapeworm</name>
    <dbReference type="NCBI Taxonomy" id="6210"/>
    <lineage>
        <taxon>Eukaryota</taxon>
        <taxon>Metazoa</taxon>
        <taxon>Spiralia</taxon>
        <taxon>Lophotrochozoa</taxon>
        <taxon>Platyhelminthes</taxon>
        <taxon>Cestoda</taxon>
        <taxon>Eucestoda</taxon>
        <taxon>Cyclophyllidea</taxon>
        <taxon>Taeniidae</taxon>
        <taxon>Echinococcus</taxon>
        <taxon>Echinococcus granulosus group</taxon>
    </lineage>
</organism>
<evidence type="ECO:0000256" key="3">
    <source>
        <dbReference type="ARBA" id="ARBA00022777"/>
    </source>
</evidence>
<gene>
    <name evidence="5" type="ORF">EgrG_000223800</name>
</gene>
<reference evidence="5" key="2">
    <citation type="submission" date="2014-06" db="EMBL/GenBank/DDBJ databases">
        <authorList>
            <person name="Aslett M."/>
        </authorList>
    </citation>
    <scope>NUCLEOTIDE SEQUENCE</scope>
</reference>
<dbReference type="GO" id="GO:0032958">
    <property type="term" value="P:inositol phosphate biosynthetic process"/>
    <property type="evidence" value="ECO:0007669"/>
    <property type="project" value="InterPro"/>
</dbReference>
<dbReference type="Pfam" id="PF03770">
    <property type="entry name" value="IPK"/>
    <property type="match status" value="1"/>
</dbReference>
<accession>A0A068WQY0</accession>
<dbReference type="PANTHER" id="PTHR12400">
    <property type="entry name" value="INOSITOL POLYPHOSPHATE KINASE"/>
    <property type="match status" value="1"/>
</dbReference>
<proteinExistence type="inferred from homology"/>
<protein>
    <recommendedName>
        <fullName evidence="4">Kinase</fullName>
        <ecNumber evidence="4">2.7.-.-</ecNumber>
    </recommendedName>
</protein>
<name>A0A068WQY0_ECHGR</name>
<dbReference type="SUPFAM" id="SSF56104">
    <property type="entry name" value="SAICAR synthase-like"/>
    <property type="match status" value="1"/>
</dbReference>
<dbReference type="InterPro" id="IPR005522">
    <property type="entry name" value="IPK"/>
</dbReference>
<reference evidence="7" key="3">
    <citation type="submission" date="2020-10" db="UniProtKB">
        <authorList>
            <consortium name="WormBaseParasite"/>
        </authorList>
    </citation>
    <scope>IDENTIFICATION</scope>
</reference>
<reference evidence="5 6" key="1">
    <citation type="journal article" date="2013" name="Nature">
        <title>The genomes of four tapeworm species reveal adaptations to parasitism.</title>
        <authorList>
            <person name="Tsai I.J."/>
            <person name="Zarowiecki M."/>
            <person name="Holroyd N."/>
            <person name="Garciarrubio A."/>
            <person name="Sanchez-Flores A."/>
            <person name="Brooks K.L."/>
            <person name="Tracey A."/>
            <person name="Bobes R.J."/>
            <person name="Fragoso G."/>
            <person name="Sciutto E."/>
            <person name="Aslett M."/>
            <person name="Beasley H."/>
            <person name="Bennett H.M."/>
            <person name="Cai J."/>
            <person name="Camicia F."/>
            <person name="Clark R."/>
            <person name="Cucher M."/>
            <person name="De Silva N."/>
            <person name="Day T.A."/>
            <person name="Deplazes P."/>
            <person name="Estrada K."/>
            <person name="Fernandez C."/>
            <person name="Holland P.W."/>
            <person name="Hou J."/>
            <person name="Hu S."/>
            <person name="Huckvale T."/>
            <person name="Hung S.S."/>
            <person name="Kamenetzky L."/>
            <person name="Keane J.A."/>
            <person name="Kiss F."/>
            <person name="Koziol U."/>
            <person name="Lambert O."/>
            <person name="Liu K."/>
            <person name="Luo X."/>
            <person name="Luo Y."/>
            <person name="Macchiaroli N."/>
            <person name="Nichol S."/>
            <person name="Paps J."/>
            <person name="Parkinson J."/>
            <person name="Pouchkina-Stantcheva N."/>
            <person name="Riddiford N."/>
            <person name="Rosenzvit M."/>
            <person name="Salinas G."/>
            <person name="Wasmuth J.D."/>
            <person name="Zamanian M."/>
            <person name="Zheng Y."/>
            <person name="Cai X."/>
            <person name="Soberon X."/>
            <person name="Olson P.D."/>
            <person name="Laclette J.P."/>
            <person name="Brehm K."/>
            <person name="Berriman M."/>
            <person name="Garciarrubio A."/>
            <person name="Bobes R.J."/>
            <person name="Fragoso G."/>
            <person name="Sanchez-Flores A."/>
            <person name="Estrada K."/>
            <person name="Cevallos M.A."/>
            <person name="Morett E."/>
            <person name="Gonzalez V."/>
            <person name="Portillo T."/>
            <person name="Ochoa-Leyva A."/>
            <person name="Jose M.V."/>
            <person name="Sciutto E."/>
            <person name="Landa A."/>
            <person name="Jimenez L."/>
            <person name="Valdes V."/>
            <person name="Carrero J.C."/>
            <person name="Larralde C."/>
            <person name="Morales-Montor J."/>
            <person name="Limon-Lason J."/>
            <person name="Soberon X."/>
            <person name="Laclette J.P."/>
        </authorList>
    </citation>
    <scope>NUCLEOTIDE SEQUENCE [LARGE SCALE GENOMIC DNA]</scope>
</reference>
<evidence type="ECO:0000313" key="5">
    <source>
        <dbReference type="EMBL" id="CDS20047.1"/>
    </source>
</evidence>
<evidence type="ECO:0000256" key="1">
    <source>
        <dbReference type="ARBA" id="ARBA00007374"/>
    </source>
</evidence>
<comment type="similarity">
    <text evidence="1 4">Belongs to the inositol phosphokinase (IPK) family.</text>
</comment>
<evidence type="ECO:0000313" key="7">
    <source>
        <dbReference type="WBParaSite" id="EgrG_000223800"/>
    </source>
</evidence>
<keyword evidence="3 4" id="KW-0418">Kinase</keyword>
<dbReference type="GO" id="GO:0005737">
    <property type="term" value="C:cytoplasm"/>
    <property type="evidence" value="ECO:0007669"/>
    <property type="project" value="TreeGrafter"/>
</dbReference>
<evidence type="ECO:0000256" key="2">
    <source>
        <dbReference type="ARBA" id="ARBA00022679"/>
    </source>
</evidence>